<accession>A0A7M2WSE1</accession>
<feature type="domain" description="B12-binding N-terminal" evidence="1">
    <location>
        <begin position="1"/>
        <end position="95"/>
    </location>
</feature>
<dbReference type="Gene3D" id="1.10.1240.10">
    <property type="entry name" value="Methionine synthase domain"/>
    <property type="match status" value="1"/>
</dbReference>
<dbReference type="SUPFAM" id="SSF52242">
    <property type="entry name" value="Cobalamin (vitamin B12)-binding domain"/>
    <property type="match status" value="1"/>
</dbReference>
<reference evidence="2 3" key="1">
    <citation type="submission" date="2020-10" db="EMBL/GenBank/DDBJ databases">
        <title>Wide distribution of Phycisphaera-like planctomycetes from WD2101 soil group in peatlands and genome analysis of the first cultivated representative.</title>
        <authorList>
            <person name="Dedysh S.N."/>
            <person name="Beletsky A.V."/>
            <person name="Ivanova A."/>
            <person name="Kulichevskaya I.S."/>
            <person name="Suzina N.E."/>
            <person name="Philippov D.A."/>
            <person name="Rakitin A.L."/>
            <person name="Mardanov A.V."/>
            <person name="Ravin N.V."/>
        </authorList>
    </citation>
    <scope>NUCLEOTIDE SEQUENCE [LARGE SCALE GENOMIC DNA]</scope>
    <source>
        <strain evidence="2 3">M1803</strain>
    </source>
</reference>
<proteinExistence type="predicted"/>
<evidence type="ECO:0000259" key="1">
    <source>
        <dbReference type="PROSITE" id="PS51337"/>
    </source>
</evidence>
<dbReference type="InterPro" id="IPR036724">
    <property type="entry name" value="Cobalamin-bd_sf"/>
</dbReference>
<dbReference type="EMBL" id="CP063458">
    <property type="protein sequence ID" value="QOV87510.1"/>
    <property type="molecule type" value="Genomic_DNA"/>
</dbReference>
<dbReference type="AlphaFoldDB" id="A0A7M2WSE1"/>
<dbReference type="Proteomes" id="UP000593765">
    <property type="component" value="Chromosome"/>
</dbReference>
<dbReference type="RefSeq" id="WP_206290415.1">
    <property type="nucleotide sequence ID" value="NZ_CP063458.1"/>
</dbReference>
<organism evidence="2 3">
    <name type="scientific">Humisphaera borealis</name>
    <dbReference type="NCBI Taxonomy" id="2807512"/>
    <lineage>
        <taxon>Bacteria</taxon>
        <taxon>Pseudomonadati</taxon>
        <taxon>Planctomycetota</taxon>
        <taxon>Phycisphaerae</taxon>
        <taxon>Tepidisphaerales</taxon>
        <taxon>Tepidisphaeraceae</taxon>
        <taxon>Humisphaera</taxon>
    </lineage>
</organism>
<protein>
    <submittedName>
        <fullName evidence="2">B12-binding domain-containing protein</fullName>
    </submittedName>
</protein>
<dbReference type="SUPFAM" id="SSF47644">
    <property type="entry name" value="Methionine synthase domain"/>
    <property type="match status" value="1"/>
</dbReference>
<keyword evidence="3" id="KW-1185">Reference proteome</keyword>
<name>A0A7M2WSE1_9BACT</name>
<dbReference type="GO" id="GO:0031419">
    <property type="term" value="F:cobalamin binding"/>
    <property type="evidence" value="ECO:0007669"/>
    <property type="project" value="InterPro"/>
</dbReference>
<dbReference type="Pfam" id="PF02607">
    <property type="entry name" value="B12-binding_2"/>
    <property type="match status" value="1"/>
</dbReference>
<dbReference type="Gene3D" id="3.40.50.280">
    <property type="entry name" value="Cobalamin-binding domain"/>
    <property type="match status" value="1"/>
</dbReference>
<dbReference type="KEGG" id="hbs:IPV69_14560"/>
<sequence>MSRTHVTPSLSQKYLEPLLKGERDLCRRIVEESLAAGISPADLLNDLVWPTMEKVQELYRDDRITISAVNLATRLNRALTDQLTARLPRSAPKGKKVLIFCGDDEPEELGGQICADLFECDGWNVKFAGGGVPEDEVLSLIGSERPELLVMFGTLPAGVPAVRKLIDYLREVNSCPEMQIMCCGGIYKRAEGLAEEIGADLFAAEASDAIRVANDNPTKKATVDQQTVGRMRRIRKAQLRRVDRVAPSAEQVA</sequence>
<evidence type="ECO:0000313" key="3">
    <source>
        <dbReference type="Proteomes" id="UP000593765"/>
    </source>
</evidence>
<dbReference type="InterPro" id="IPR003759">
    <property type="entry name" value="Cbl-bd_cap"/>
</dbReference>
<dbReference type="InterPro" id="IPR036594">
    <property type="entry name" value="Meth_synthase_dom"/>
</dbReference>
<dbReference type="GO" id="GO:0046872">
    <property type="term" value="F:metal ion binding"/>
    <property type="evidence" value="ECO:0007669"/>
    <property type="project" value="InterPro"/>
</dbReference>
<gene>
    <name evidence="2" type="ORF">IPV69_14560</name>
</gene>
<dbReference type="PROSITE" id="PS51337">
    <property type="entry name" value="B12_BINDING_NTER"/>
    <property type="match status" value="1"/>
</dbReference>
<evidence type="ECO:0000313" key="2">
    <source>
        <dbReference type="EMBL" id="QOV87510.1"/>
    </source>
</evidence>